<comment type="function">
    <text evidence="2 19">Cell wall formation.</text>
</comment>
<evidence type="ECO:0000256" key="5">
    <source>
        <dbReference type="ARBA" id="ARBA00010871"/>
    </source>
</evidence>
<evidence type="ECO:0000256" key="7">
    <source>
        <dbReference type="ARBA" id="ARBA00022490"/>
    </source>
</evidence>
<dbReference type="InterPro" id="IPR011127">
    <property type="entry name" value="Dala_Dala_lig_N"/>
</dbReference>
<dbReference type="AlphaFoldDB" id="A0A2H0X9C5"/>
<dbReference type="GO" id="GO:0008716">
    <property type="term" value="F:D-alanine-D-alanine ligase activity"/>
    <property type="evidence" value="ECO:0007669"/>
    <property type="project" value="UniProtKB-UniRule"/>
</dbReference>
<evidence type="ECO:0000256" key="19">
    <source>
        <dbReference type="HAMAP-Rule" id="MF_00047"/>
    </source>
</evidence>
<reference evidence="25" key="1">
    <citation type="submission" date="2017-09" db="EMBL/GenBank/DDBJ databases">
        <title>Depth-based differentiation of microbial function through sediment-hosted aquifers and enrichment of novel symbionts in the deep terrestrial subsurface.</title>
        <authorList>
            <person name="Probst A.J."/>
            <person name="Ladd B."/>
            <person name="Jarett J.K."/>
            <person name="Geller-Mcgrath D.E."/>
            <person name="Sieber C.M.K."/>
            <person name="Emerson J.B."/>
            <person name="Anantharaman K."/>
            <person name="Thomas B.C."/>
            <person name="Malmstrom R."/>
            <person name="Stieglmeier M."/>
            <person name="Klingl A."/>
            <person name="Woyke T."/>
            <person name="Ryan C.M."/>
            <person name="Banfield J.F."/>
        </authorList>
    </citation>
    <scope>NUCLEOTIDE SEQUENCE [LARGE SCALE GENOMIC DNA]</scope>
</reference>
<dbReference type="PANTHER" id="PTHR23132:SF25">
    <property type="entry name" value="D-ALANINE--D-ALANINE LIGASE A"/>
    <property type="match status" value="1"/>
</dbReference>
<dbReference type="GO" id="GO:0046872">
    <property type="term" value="F:metal ion binding"/>
    <property type="evidence" value="ECO:0007669"/>
    <property type="project" value="UniProtKB-KW"/>
</dbReference>
<feature type="active site" evidence="20">
    <location>
        <position position="13"/>
    </location>
</feature>
<dbReference type="InterPro" id="IPR011095">
    <property type="entry name" value="Dala_Dala_lig_C"/>
</dbReference>
<evidence type="ECO:0000313" key="24">
    <source>
        <dbReference type="EMBL" id="PIS21526.1"/>
    </source>
</evidence>
<sequence length="391" mass="43822">MNVVVMFGGKSAEHEVSVITGVQALQNLDKEKYNVFPIYIAKDGAWYTSPRFSDITTFKNLEEIPNFAEEVTPLFSAGKLKLLIKQKGFLAKEKELPVNVFFLCFHGGLGESGGFQGLFELSEIPYVGSGILGSALGMDKAVAKKVFEAEKIQSAPFKEIFFEEWEKDKEKILKEAEKWFRLPIFVKPARAGSSIGVTKVKEFSDLENAVDLAFAFDEKILVEEGVTEAREVNVSVMGNAGHELKVSECEEVFHETDFLSYSDKYEKKEGQSQGMVSTKRVIPAEISREIKNKIQELAKRVFENLGCAGLARVDFLYKEKTGEIFVIEINTIPGSMAFYLWEKSGISFPELTSELIDLAVKRQAEKKKHTTVFASNILKNFKPSLKTQKTG</sequence>
<accession>A0A2H0X9C5</accession>
<dbReference type="EC" id="6.3.2.4" evidence="6 19"/>
<keyword evidence="7 19" id="KW-0963">Cytoplasm</keyword>
<dbReference type="FunFam" id="3.30.1490.20:FF:000007">
    <property type="entry name" value="D-alanine--D-alanine ligase"/>
    <property type="match status" value="1"/>
</dbReference>
<dbReference type="UniPathway" id="UPA00219"/>
<comment type="similarity">
    <text evidence="5 19">Belongs to the D-alanine--D-alanine ligase family.</text>
</comment>
<dbReference type="GO" id="GO:0005829">
    <property type="term" value="C:cytosol"/>
    <property type="evidence" value="ECO:0007669"/>
    <property type="project" value="TreeGrafter"/>
</dbReference>
<dbReference type="NCBIfam" id="TIGR01205">
    <property type="entry name" value="D_ala_D_alaTIGR"/>
    <property type="match status" value="1"/>
</dbReference>
<evidence type="ECO:0000256" key="20">
    <source>
        <dbReference type="PIRSR" id="PIRSR039102-1"/>
    </source>
</evidence>
<dbReference type="EMBL" id="PEYV01000037">
    <property type="protein sequence ID" value="PIS21526.1"/>
    <property type="molecule type" value="Genomic_DNA"/>
</dbReference>
<dbReference type="InterPro" id="IPR000291">
    <property type="entry name" value="D-Ala_lig_Van_CS"/>
</dbReference>
<keyword evidence="16 19" id="KW-0961">Cell wall biogenesis/degradation</keyword>
<organism evidence="24 25">
    <name type="scientific">candidate division WWE3 bacterium CG08_land_8_20_14_0_20_41_15</name>
    <dbReference type="NCBI Taxonomy" id="1975086"/>
    <lineage>
        <taxon>Bacteria</taxon>
        <taxon>Katanobacteria</taxon>
    </lineage>
</organism>
<keyword evidence="12 21" id="KW-0460">Magnesium</keyword>
<keyword evidence="14 19" id="KW-0573">Peptidoglycan synthesis</keyword>
<keyword evidence="11 22" id="KW-0067">ATP-binding</keyword>
<dbReference type="GO" id="GO:0071555">
    <property type="term" value="P:cell wall organization"/>
    <property type="evidence" value="ECO:0007669"/>
    <property type="project" value="UniProtKB-KW"/>
</dbReference>
<feature type="binding site" evidence="21">
    <location>
        <position position="314"/>
    </location>
    <ligand>
        <name>Mg(2+)</name>
        <dbReference type="ChEBI" id="CHEBI:18420"/>
        <label>1</label>
    </ligand>
</feature>
<dbReference type="InterPro" id="IPR016185">
    <property type="entry name" value="PreATP-grasp_dom_sf"/>
</dbReference>
<dbReference type="NCBIfam" id="NF002528">
    <property type="entry name" value="PRK01966.1-4"/>
    <property type="match status" value="1"/>
</dbReference>
<feature type="domain" description="ATP-grasp" evidence="23">
    <location>
        <begin position="144"/>
        <end position="357"/>
    </location>
</feature>
<evidence type="ECO:0000313" key="25">
    <source>
        <dbReference type="Proteomes" id="UP000231098"/>
    </source>
</evidence>
<dbReference type="InterPro" id="IPR011761">
    <property type="entry name" value="ATP-grasp"/>
</dbReference>
<feature type="active site" evidence="20">
    <location>
        <position position="335"/>
    </location>
</feature>
<dbReference type="Gene3D" id="3.30.470.20">
    <property type="entry name" value="ATP-grasp fold, B domain"/>
    <property type="match status" value="1"/>
</dbReference>
<dbReference type="Gene3D" id="3.30.1490.20">
    <property type="entry name" value="ATP-grasp fold, A domain"/>
    <property type="match status" value="1"/>
</dbReference>
<dbReference type="PANTHER" id="PTHR23132">
    <property type="entry name" value="D-ALANINE--D-ALANINE LIGASE"/>
    <property type="match status" value="1"/>
</dbReference>
<evidence type="ECO:0000256" key="11">
    <source>
        <dbReference type="ARBA" id="ARBA00022840"/>
    </source>
</evidence>
<dbReference type="Gene3D" id="3.40.50.20">
    <property type="match status" value="1"/>
</dbReference>
<dbReference type="GO" id="GO:0009252">
    <property type="term" value="P:peptidoglycan biosynthetic process"/>
    <property type="evidence" value="ECO:0007669"/>
    <property type="project" value="UniProtKB-UniRule"/>
</dbReference>
<comment type="cofactor">
    <cofactor evidence="1">
        <name>Mn(2+)</name>
        <dbReference type="ChEBI" id="CHEBI:29035"/>
    </cofactor>
</comment>
<feature type="binding site" evidence="21">
    <location>
        <position position="328"/>
    </location>
    <ligand>
        <name>Mg(2+)</name>
        <dbReference type="ChEBI" id="CHEBI:18420"/>
        <label>2</label>
    </ligand>
</feature>
<evidence type="ECO:0000256" key="22">
    <source>
        <dbReference type="PROSITE-ProRule" id="PRU00409"/>
    </source>
</evidence>
<comment type="pathway">
    <text evidence="18">Glycan biosynthesis.</text>
</comment>
<evidence type="ECO:0000256" key="13">
    <source>
        <dbReference type="ARBA" id="ARBA00022960"/>
    </source>
</evidence>
<dbReference type="HAMAP" id="MF_00047">
    <property type="entry name" value="Dala_Dala_lig"/>
    <property type="match status" value="1"/>
</dbReference>
<protein>
    <recommendedName>
        <fullName evidence="6 19">D-alanine--D-alanine ligase</fullName>
        <ecNumber evidence="6 19">6.3.2.4</ecNumber>
    </recommendedName>
    <alternativeName>
        <fullName evidence="19">D-Ala-D-Ala ligase</fullName>
    </alternativeName>
    <alternativeName>
        <fullName evidence="19">D-alanylalanine synthetase</fullName>
    </alternativeName>
</protein>
<dbReference type="GO" id="GO:0008360">
    <property type="term" value="P:regulation of cell shape"/>
    <property type="evidence" value="ECO:0007669"/>
    <property type="project" value="UniProtKB-KW"/>
</dbReference>
<evidence type="ECO:0000259" key="23">
    <source>
        <dbReference type="PROSITE" id="PS50975"/>
    </source>
</evidence>
<dbReference type="PROSITE" id="PS00844">
    <property type="entry name" value="DALA_DALA_LIGASE_2"/>
    <property type="match status" value="1"/>
</dbReference>
<dbReference type="InterPro" id="IPR013815">
    <property type="entry name" value="ATP_grasp_subdomain_1"/>
</dbReference>
<evidence type="ECO:0000256" key="4">
    <source>
        <dbReference type="ARBA" id="ARBA00004752"/>
    </source>
</evidence>
<comment type="subcellular location">
    <subcellularLocation>
        <location evidence="3 19">Cytoplasm</location>
    </subcellularLocation>
</comment>
<dbReference type="Pfam" id="PF01820">
    <property type="entry name" value="Dala_Dala_lig_N"/>
    <property type="match status" value="1"/>
</dbReference>
<dbReference type="GO" id="GO:0005524">
    <property type="term" value="F:ATP binding"/>
    <property type="evidence" value="ECO:0007669"/>
    <property type="project" value="UniProtKB-UniRule"/>
</dbReference>
<evidence type="ECO:0000256" key="2">
    <source>
        <dbReference type="ARBA" id="ARBA00003921"/>
    </source>
</evidence>
<gene>
    <name evidence="19" type="primary">ddl</name>
    <name evidence="24" type="ORF">COT51_02320</name>
</gene>
<keyword evidence="10 22" id="KW-0547">Nucleotide-binding</keyword>
<dbReference type="SUPFAM" id="SSF52440">
    <property type="entry name" value="PreATP-grasp domain"/>
    <property type="match status" value="1"/>
</dbReference>
<evidence type="ECO:0000256" key="10">
    <source>
        <dbReference type="ARBA" id="ARBA00022741"/>
    </source>
</evidence>
<evidence type="ECO:0000256" key="3">
    <source>
        <dbReference type="ARBA" id="ARBA00004496"/>
    </source>
</evidence>
<evidence type="ECO:0000256" key="12">
    <source>
        <dbReference type="ARBA" id="ARBA00022842"/>
    </source>
</evidence>
<feature type="binding site" evidence="21">
    <location>
        <position position="328"/>
    </location>
    <ligand>
        <name>Mg(2+)</name>
        <dbReference type="ChEBI" id="CHEBI:18420"/>
        <label>1</label>
    </ligand>
</feature>
<evidence type="ECO:0000256" key="1">
    <source>
        <dbReference type="ARBA" id="ARBA00001936"/>
    </source>
</evidence>
<comment type="cofactor">
    <cofactor evidence="21">
        <name>Mg(2+)</name>
        <dbReference type="ChEBI" id="CHEBI:18420"/>
    </cofactor>
    <cofactor evidence="21">
        <name>Mn(2+)</name>
        <dbReference type="ChEBI" id="CHEBI:29035"/>
    </cofactor>
    <text evidence="21">Binds 2 magnesium or manganese ions per subunit.</text>
</comment>
<feature type="active site" evidence="20">
    <location>
        <position position="193"/>
    </location>
</feature>
<feature type="binding site" evidence="21">
    <location>
        <position position="330"/>
    </location>
    <ligand>
        <name>Mg(2+)</name>
        <dbReference type="ChEBI" id="CHEBI:18420"/>
        <label>2</label>
    </ligand>
</feature>
<keyword evidence="8 19" id="KW-0436">Ligase</keyword>
<comment type="caution">
    <text evidence="24">The sequence shown here is derived from an EMBL/GenBank/DDBJ whole genome shotgun (WGS) entry which is preliminary data.</text>
</comment>
<keyword evidence="13 19" id="KW-0133">Cell shape</keyword>
<evidence type="ECO:0000256" key="16">
    <source>
        <dbReference type="ARBA" id="ARBA00023316"/>
    </source>
</evidence>
<comment type="catalytic activity">
    <reaction evidence="17 19">
        <text>2 D-alanine + ATP = D-alanyl-D-alanine + ADP + phosphate + H(+)</text>
        <dbReference type="Rhea" id="RHEA:11224"/>
        <dbReference type="ChEBI" id="CHEBI:15378"/>
        <dbReference type="ChEBI" id="CHEBI:30616"/>
        <dbReference type="ChEBI" id="CHEBI:43474"/>
        <dbReference type="ChEBI" id="CHEBI:57416"/>
        <dbReference type="ChEBI" id="CHEBI:57822"/>
        <dbReference type="ChEBI" id="CHEBI:456216"/>
        <dbReference type="EC" id="6.3.2.4"/>
    </reaction>
</comment>
<name>A0A2H0X9C5_UNCKA</name>
<dbReference type="Pfam" id="PF07478">
    <property type="entry name" value="Dala_Dala_lig_C"/>
    <property type="match status" value="1"/>
</dbReference>
<dbReference type="Proteomes" id="UP000231098">
    <property type="component" value="Unassembled WGS sequence"/>
</dbReference>
<evidence type="ECO:0000256" key="15">
    <source>
        <dbReference type="ARBA" id="ARBA00023211"/>
    </source>
</evidence>
<evidence type="ECO:0000256" key="18">
    <source>
        <dbReference type="ARBA" id="ARBA00060592"/>
    </source>
</evidence>
<evidence type="ECO:0000256" key="8">
    <source>
        <dbReference type="ARBA" id="ARBA00022598"/>
    </source>
</evidence>
<keyword evidence="15 21" id="KW-0464">Manganese</keyword>
<evidence type="ECO:0000256" key="17">
    <source>
        <dbReference type="ARBA" id="ARBA00047614"/>
    </source>
</evidence>
<evidence type="ECO:0000256" key="9">
    <source>
        <dbReference type="ARBA" id="ARBA00022723"/>
    </source>
</evidence>
<proteinExistence type="inferred from homology"/>
<keyword evidence="9 21" id="KW-0479">Metal-binding</keyword>
<dbReference type="InterPro" id="IPR005905">
    <property type="entry name" value="D_ala_D_ala"/>
</dbReference>
<evidence type="ECO:0000256" key="14">
    <source>
        <dbReference type="ARBA" id="ARBA00022984"/>
    </source>
</evidence>
<dbReference type="SUPFAM" id="SSF56059">
    <property type="entry name" value="Glutathione synthetase ATP-binding domain-like"/>
    <property type="match status" value="1"/>
</dbReference>
<evidence type="ECO:0000256" key="21">
    <source>
        <dbReference type="PIRSR" id="PIRSR039102-3"/>
    </source>
</evidence>
<dbReference type="PROSITE" id="PS50975">
    <property type="entry name" value="ATP_GRASP"/>
    <property type="match status" value="1"/>
</dbReference>
<comment type="pathway">
    <text evidence="4 19">Cell wall biogenesis; peptidoglycan biosynthesis.</text>
</comment>
<evidence type="ECO:0000256" key="6">
    <source>
        <dbReference type="ARBA" id="ARBA00012216"/>
    </source>
</evidence>
<dbReference type="PIRSF" id="PIRSF039102">
    <property type="entry name" value="Ddl/VanB"/>
    <property type="match status" value="1"/>
</dbReference>